<keyword evidence="7" id="KW-0503">Monooxygenase</keyword>
<dbReference type="GO" id="GO:0008681">
    <property type="term" value="F:2-octaprenyl-6-methoxyphenol hydroxylase activity"/>
    <property type="evidence" value="ECO:0007669"/>
    <property type="project" value="TreeGrafter"/>
</dbReference>
<dbReference type="Proteomes" id="UP000521199">
    <property type="component" value="Unassembled WGS sequence"/>
</dbReference>
<gene>
    <name evidence="10" type="ORF">HNQ52_003032</name>
</gene>
<evidence type="ECO:0000313" key="11">
    <source>
        <dbReference type="Proteomes" id="UP000521199"/>
    </source>
</evidence>
<evidence type="ECO:0000256" key="4">
    <source>
        <dbReference type="ARBA" id="ARBA00022630"/>
    </source>
</evidence>
<comment type="cofactor">
    <cofactor evidence="1">
        <name>FAD</name>
        <dbReference type="ChEBI" id="CHEBI:57692"/>
    </cofactor>
</comment>
<evidence type="ECO:0000256" key="8">
    <source>
        <dbReference type="ARBA" id="ARBA00065734"/>
    </source>
</evidence>
<dbReference type="GO" id="GO:0006744">
    <property type="term" value="P:ubiquinone biosynthetic process"/>
    <property type="evidence" value="ECO:0007669"/>
    <property type="project" value="UniProtKB-UniPathway"/>
</dbReference>
<dbReference type="PANTHER" id="PTHR43876">
    <property type="entry name" value="UBIQUINONE BIOSYNTHESIS MONOOXYGENASE COQ6, MITOCHONDRIAL"/>
    <property type="match status" value="1"/>
</dbReference>
<evidence type="ECO:0000256" key="6">
    <source>
        <dbReference type="ARBA" id="ARBA00023002"/>
    </source>
</evidence>
<name>A0A7W8DB40_9GAMM</name>
<dbReference type="GO" id="GO:0110142">
    <property type="term" value="C:ubiquinone biosynthesis complex"/>
    <property type="evidence" value="ECO:0007669"/>
    <property type="project" value="UniProtKB-ARBA"/>
</dbReference>
<dbReference type="Pfam" id="PF01494">
    <property type="entry name" value="FAD_binding_3"/>
    <property type="match status" value="1"/>
</dbReference>
<organism evidence="10 11">
    <name type="scientific">Chiayiivirga flava</name>
    <dbReference type="NCBI Taxonomy" id="659595"/>
    <lineage>
        <taxon>Bacteria</taxon>
        <taxon>Pseudomonadati</taxon>
        <taxon>Pseudomonadota</taxon>
        <taxon>Gammaproteobacteria</taxon>
        <taxon>Lysobacterales</taxon>
        <taxon>Lysobacteraceae</taxon>
        <taxon>Chiayiivirga</taxon>
    </lineage>
</organism>
<accession>A0A7W8DB40</accession>
<protein>
    <submittedName>
        <fullName evidence="10">2-octaprenyl-3-methyl-6-methoxy-1,4-benzoquinol hydroxylase</fullName>
        <ecNumber evidence="10">1.14.13.-</ecNumber>
    </submittedName>
</protein>
<dbReference type="AlphaFoldDB" id="A0A7W8DB40"/>
<dbReference type="EC" id="1.14.13.-" evidence="10"/>
<evidence type="ECO:0000256" key="7">
    <source>
        <dbReference type="ARBA" id="ARBA00023033"/>
    </source>
</evidence>
<evidence type="ECO:0000256" key="2">
    <source>
        <dbReference type="ARBA" id="ARBA00004749"/>
    </source>
</evidence>
<feature type="domain" description="FAD-binding" evidence="9">
    <location>
        <begin position="7"/>
        <end position="342"/>
    </location>
</feature>
<reference evidence="10 11" key="1">
    <citation type="submission" date="2020-08" db="EMBL/GenBank/DDBJ databases">
        <title>Genomic Encyclopedia of Type Strains, Phase IV (KMG-IV): sequencing the most valuable type-strain genomes for metagenomic binning, comparative biology and taxonomic classification.</title>
        <authorList>
            <person name="Goeker M."/>
        </authorList>
    </citation>
    <scope>NUCLEOTIDE SEQUENCE [LARGE SCALE GENOMIC DNA]</scope>
    <source>
        <strain evidence="10 11">DSM 24163</strain>
    </source>
</reference>
<evidence type="ECO:0000259" key="9">
    <source>
        <dbReference type="Pfam" id="PF01494"/>
    </source>
</evidence>
<dbReference type="GO" id="GO:0071949">
    <property type="term" value="F:FAD binding"/>
    <property type="evidence" value="ECO:0007669"/>
    <property type="project" value="InterPro"/>
</dbReference>
<keyword evidence="6 10" id="KW-0560">Oxidoreductase</keyword>
<dbReference type="InterPro" id="IPR002938">
    <property type="entry name" value="FAD-bd"/>
</dbReference>
<sequence length="395" mass="41830">MTRRGPDIVVAGAGVVGAATALGLARAGLRVTVVEAREAAPWTAAAPPDLRVYAIAPASADLFAALGLWPRIVAARAQPYREMRVWDAGAAGELHFRASDAGGTSLGHIVEQGLLQHVLWQALQHEPNAEFRCPARVAAVLEDEDGVAVELDDGSRLRAQLLVAADGADSPVRAASGIEVAERDYAQRGVVGFVRSERPHADTAWQRFQPGGPLALLPFADGLASIVWTLPTAEAERVLALDDAAFGDAVTRAFDGRLGALRTASPRAAFPLRLRLAERYVQGRVVLVGDAAHVVHPLAGQGVNLGLADAAELVALLRGARDAGRPLGAPTLLRRYERSRRSANTLAAYTFDALERLFGSDAVVPTLLRGPSLALVDRVAPLRRFFLRHASGRAG</sequence>
<keyword evidence="4" id="KW-0285">Flavoprotein</keyword>
<dbReference type="InterPro" id="IPR018168">
    <property type="entry name" value="Ubi_Hdrlase_CS"/>
</dbReference>
<evidence type="ECO:0000256" key="5">
    <source>
        <dbReference type="ARBA" id="ARBA00022827"/>
    </source>
</evidence>
<dbReference type="InterPro" id="IPR010971">
    <property type="entry name" value="UbiH/COQ6"/>
</dbReference>
<dbReference type="PRINTS" id="PR00420">
    <property type="entry name" value="RNGMNOXGNASE"/>
</dbReference>
<comment type="similarity">
    <text evidence="3">Belongs to the UbiH/COQ6 family.</text>
</comment>
<dbReference type="SUPFAM" id="SSF51905">
    <property type="entry name" value="FAD/NAD(P)-binding domain"/>
    <property type="match status" value="1"/>
</dbReference>
<comment type="pathway">
    <text evidence="2">Cofactor biosynthesis; ubiquinone biosynthesis.</text>
</comment>
<dbReference type="InterPro" id="IPR051205">
    <property type="entry name" value="UbiH/COQ6_monooxygenase"/>
</dbReference>
<dbReference type="Gene3D" id="3.50.50.60">
    <property type="entry name" value="FAD/NAD(P)-binding domain"/>
    <property type="match status" value="2"/>
</dbReference>
<evidence type="ECO:0000256" key="3">
    <source>
        <dbReference type="ARBA" id="ARBA00005349"/>
    </source>
</evidence>
<dbReference type="FunFam" id="3.50.50.60:FF:000021">
    <property type="entry name" value="Ubiquinone biosynthesis monooxygenase COQ6"/>
    <property type="match status" value="1"/>
</dbReference>
<dbReference type="RefSeq" id="WP_183961999.1">
    <property type="nucleotide sequence ID" value="NZ_JACHHP010000006.1"/>
</dbReference>
<dbReference type="PANTHER" id="PTHR43876:SF8">
    <property type="entry name" value="2-OCTAPRENYL-6-METHOXYPHENOL HYDROXYLASE"/>
    <property type="match status" value="1"/>
</dbReference>
<comment type="caution">
    <text evidence="10">The sequence shown here is derived from an EMBL/GenBank/DDBJ whole genome shotgun (WGS) entry which is preliminary data.</text>
</comment>
<keyword evidence="5" id="KW-0274">FAD</keyword>
<dbReference type="InterPro" id="IPR036188">
    <property type="entry name" value="FAD/NAD-bd_sf"/>
</dbReference>
<proteinExistence type="inferred from homology"/>
<comment type="subunit">
    <text evidence="8">Component of the Ubi complex metabolon, which regroups five ubiquinone biosynthesis proteins (UbiE, UbiF, UbiG, UbiH and UbiI) and two accessory factors (UbiK and the lipid-binding protein UbiJ).</text>
</comment>
<dbReference type="NCBIfam" id="TIGR01988">
    <property type="entry name" value="Ubi-OHases"/>
    <property type="match status" value="1"/>
</dbReference>
<dbReference type="EMBL" id="JACHHP010000006">
    <property type="protein sequence ID" value="MBB5209463.1"/>
    <property type="molecule type" value="Genomic_DNA"/>
</dbReference>
<evidence type="ECO:0000313" key="10">
    <source>
        <dbReference type="EMBL" id="MBB5209463.1"/>
    </source>
</evidence>
<dbReference type="PROSITE" id="PS01304">
    <property type="entry name" value="UBIH"/>
    <property type="match status" value="1"/>
</dbReference>
<dbReference type="UniPathway" id="UPA00232"/>
<keyword evidence="11" id="KW-1185">Reference proteome</keyword>
<evidence type="ECO:0000256" key="1">
    <source>
        <dbReference type="ARBA" id="ARBA00001974"/>
    </source>
</evidence>